<gene>
    <name evidence="2" type="ORF">L873DRAFT_1697607</name>
</gene>
<sequence>MFRAKPSTASASSAAAGGGGLDAHEKMWAEMQQKLQEVELSADHVFGATHAQSLQELRAAQIALAQAWMRSEEGGGNDIEGGGGGREGLDGEHVEFGRGAFGSERGFGKGKGVAGGVGGGGDVGGEMEGDVLLARKRRLANDEHFSRVARSVQDVTRKLESVAEAMANVEMESRGIWAGSTESDGTSIR</sequence>
<protein>
    <submittedName>
        <fullName evidence="2">Uncharacterized protein</fullName>
    </submittedName>
</protein>
<dbReference type="STRING" id="1336337.A0A3N4JGM5"/>
<organism evidence="2 3">
    <name type="scientific">Choiromyces venosus 120613-1</name>
    <dbReference type="NCBI Taxonomy" id="1336337"/>
    <lineage>
        <taxon>Eukaryota</taxon>
        <taxon>Fungi</taxon>
        <taxon>Dikarya</taxon>
        <taxon>Ascomycota</taxon>
        <taxon>Pezizomycotina</taxon>
        <taxon>Pezizomycetes</taxon>
        <taxon>Pezizales</taxon>
        <taxon>Tuberaceae</taxon>
        <taxon>Choiromyces</taxon>
    </lineage>
</organism>
<proteinExistence type="predicted"/>
<keyword evidence="3" id="KW-1185">Reference proteome</keyword>
<dbReference type="AlphaFoldDB" id="A0A3N4JGM5"/>
<reference evidence="2 3" key="1">
    <citation type="journal article" date="2018" name="Nat. Ecol. Evol.">
        <title>Pezizomycetes genomes reveal the molecular basis of ectomycorrhizal truffle lifestyle.</title>
        <authorList>
            <person name="Murat C."/>
            <person name="Payen T."/>
            <person name="Noel B."/>
            <person name="Kuo A."/>
            <person name="Morin E."/>
            <person name="Chen J."/>
            <person name="Kohler A."/>
            <person name="Krizsan K."/>
            <person name="Balestrini R."/>
            <person name="Da Silva C."/>
            <person name="Montanini B."/>
            <person name="Hainaut M."/>
            <person name="Levati E."/>
            <person name="Barry K.W."/>
            <person name="Belfiori B."/>
            <person name="Cichocki N."/>
            <person name="Clum A."/>
            <person name="Dockter R.B."/>
            <person name="Fauchery L."/>
            <person name="Guy J."/>
            <person name="Iotti M."/>
            <person name="Le Tacon F."/>
            <person name="Lindquist E.A."/>
            <person name="Lipzen A."/>
            <person name="Malagnac F."/>
            <person name="Mello A."/>
            <person name="Molinier V."/>
            <person name="Miyauchi S."/>
            <person name="Poulain J."/>
            <person name="Riccioni C."/>
            <person name="Rubini A."/>
            <person name="Sitrit Y."/>
            <person name="Splivallo R."/>
            <person name="Traeger S."/>
            <person name="Wang M."/>
            <person name="Zifcakova L."/>
            <person name="Wipf D."/>
            <person name="Zambonelli A."/>
            <person name="Paolocci F."/>
            <person name="Nowrousian M."/>
            <person name="Ottonello S."/>
            <person name="Baldrian P."/>
            <person name="Spatafora J.W."/>
            <person name="Henrissat B."/>
            <person name="Nagy L.G."/>
            <person name="Aury J.M."/>
            <person name="Wincker P."/>
            <person name="Grigoriev I.V."/>
            <person name="Bonfante P."/>
            <person name="Martin F.M."/>
        </authorList>
    </citation>
    <scope>NUCLEOTIDE SEQUENCE [LARGE SCALE GENOMIC DNA]</scope>
    <source>
        <strain evidence="2 3">120613-1</strain>
    </source>
</reference>
<name>A0A3N4JGM5_9PEZI</name>
<dbReference type="Pfam" id="PF17242">
    <property type="entry name" value="DUF5315"/>
    <property type="match status" value="1"/>
</dbReference>
<accession>A0A3N4JGM5</accession>
<evidence type="ECO:0000313" key="3">
    <source>
        <dbReference type="Proteomes" id="UP000276215"/>
    </source>
</evidence>
<evidence type="ECO:0000256" key="1">
    <source>
        <dbReference type="SAM" id="MobiDB-lite"/>
    </source>
</evidence>
<feature type="region of interest" description="Disordered" evidence="1">
    <location>
        <begin position="1"/>
        <end position="20"/>
    </location>
</feature>
<dbReference type="OrthoDB" id="4158841at2759"/>
<dbReference type="EMBL" id="ML120424">
    <property type="protein sequence ID" value="RPA95570.1"/>
    <property type="molecule type" value="Genomic_DNA"/>
</dbReference>
<dbReference type="Proteomes" id="UP000276215">
    <property type="component" value="Unassembled WGS sequence"/>
</dbReference>
<evidence type="ECO:0000313" key="2">
    <source>
        <dbReference type="EMBL" id="RPA95570.1"/>
    </source>
</evidence>